<dbReference type="OrthoDB" id="882004at2"/>
<feature type="transmembrane region" description="Helical" evidence="1">
    <location>
        <begin position="111"/>
        <end position="129"/>
    </location>
</feature>
<organism evidence="2 3">
    <name type="scientific">Hymenobacter actinosclerus</name>
    <dbReference type="NCBI Taxonomy" id="82805"/>
    <lineage>
        <taxon>Bacteria</taxon>
        <taxon>Pseudomonadati</taxon>
        <taxon>Bacteroidota</taxon>
        <taxon>Cytophagia</taxon>
        <taxon>Cytophagales</taxon>
        <taxon>Hymenobacteraceae</taxon>
        <taxon>Hymenobacter</taxon>
    </lineage>
</organism>
<name>A0A1I0F2T7_9BACT</name>
<dbReference type="RefSeq" id="WP_092771108.1">
    <property type="nucleotide sequence ID" value="NZ_FOHS01000002.1"/>
</dbReference>
<sequence length="248" mass="25829">MKTEPELPDETGPEPGRENLRRALAALSAHEPDGDAWARIAGQLAAEQAIQAALPQLPTHEPDASAWQAIAARLDAATGVAAEPMAAAEPAAAIAPPAPITRTLWPAQMRWAAGLAAAVLLVLGVWGLWPAPSATAPTLAAAPRETMSYGEEVAVLPPAPAGLALPADPLAQEGEAFIDAHCTSLPTVCESGEFQDLRAQLADVAAQQQRLAQDAQRFGSSPALVREQGQLTVLHATLTRELVQLLIS</sequence>
<gene>
    <name evidence="2" type="ORF">SAMN04487998_2102</name>
</gene>
<protein>
    <submittedName>
        <fullName evidence="2">Uncharacterized protein</fullName>
    </submittedName>
</protein>
<dbReference type="Proteomes" id="UP000198697">
    <property type="component" value="Unassembled WGS sequence"/>
</dbReference>
<keyword evidence="1" id="KW-0812">Transmembrane</keyword>
<keyword evidence="1" id="KW-0472">Membrane</keyword>
<keyword evidence="3" id="KW-1185">Reference proteome</keyword>
<accession>A0A1I0F2T7</accession>
<keyword evidence="1" id="KW-1133">Transmembrane helix</keyword>
<dbReference type="STRING" id="82805.SAMN04487998_2102"/>
<evidence type="ECO:0000313" key="2">
    <source>
        <dbReference type="EMBL" id="SET52343.1"/>
    </source>
</evidence>
<proteinExistence type="predicted"/>
<evidence type="ECO:0000256" key="1">
    <source>
        <dbReference type="SAM" id="Phobius"/>
    </source>
</evidence>
<reference evidence="3" key="1">
    <citation type="submission" date="2016-10" db="EMBL/GenBank/DDBJ databases">
        <authorList>
            <person name="Varghese N."/>
            <person name="Submissions S."/>
        </authorList>
    </citation>
    <scope>NUCLEOTIDE SEQUENCE [LARGE SCALE GENOMIC DNA]</scope>
    <source>
        <strain evidence="3">DSM 15310</strain>
    </source>
</reference>
<dbReference type="AlphaFoldDB" id="A0A1I0F2T7"/>
<dbReference type="EMBL" id="FOHS01000002">
    <property type="protein sequence ID" value="SET52343.1"/>
    <property type="molecule type" value="Genomic_DNA"/>
</dbReference>
<evidence type="ECO:0000313" key="3">
    <source>
        <dbReference type="Proteomes" id="UP000198697"/>
    </source>
</evidence>